<evidence type="ECO:0000313" key="2">
    <source>
        <dbReference type="Proteomes" id="UP000008387"/>
    </source>
</evidence>
<keyword evidence="1" id="KW-0614">Plasmid</keyword>
<sequence length="51" mass="5991">MFEKDSDQYFCIAREACKKQDYEKTLKFLKKAAELGHSDACSILEFMNTTY</sequence>
<protein>
    <recommendedName>
        <fullName evidence="3">Beta-lactamase</fullName>
    </recommendedName>
</protein>
<dbReference type="Proteomes" id="UP000008387">
    <property type="component" value="Plasmid phbz1"/>
</dbReference>
<gene>
    <name evidence="1" type="ordered locus">HBZC1_p0630</name>
</gene>
<accession>F8KUK8</accession>
<dbReference type="RefSeq" id="WP_013882050.1">
    <property type="nucleotide sequence ID" value="NC_015670.1"/>
</dbReference>
<organism evidence="1 2">
    <name type="scientific">Helicobacter bizzozeronii (strain CIII-1)</name>
    <dbReference type="NCBI Taxonomy" id="1002804"/>
    <lineage>
        <taxon>Bacteria</taxon>
        <taxon>Pseudomonadati</taxon>
        <taxon>Campylobacterota</taxon>
        <taxon>Epsilonproteobacteria</taxon>
        <taxon>Campylobacterales</taxon>
        <taxon>Helicobacteraceae</taxon>
        <taxon>Helicobacter</taxon>
    </lineage>
</organism>
<dbReference type="SUPFAM" id="SSF81901">
    <property type="entry name" value="HCP-like"/>
    <property type="match status" value="1"/>
</dbReference>
<dbReference type="HOGENOM" id="CLU_3099511_0_0_7"/>
<name>F8KUK8_HELBC</name>
<evidence type="ECO:0000313" key="1">
    <source>
        <dbReference type="EMBL" id="CCB80943.1"/>
    </source>
</evidence>
<dbReference type="EMBL" id="FR871758">
    <property type="protein sequence ID" value="CCB80943.1"/>
    <property type="molecule type" value="Genomic_DNA"/>
</dbReference>
<keyword evidence="2" id="KW-1185">Reference proteome</keyword>
<geneLocation type="plasmid" evidence="1 2">
    <name>phbz1</name>
</geneLocation>
<dbReference type="InterPro" id="IPR011990">
    <property type="entry name" value="TPR-like_helical_dom_sf"/>
</dbReference>
<proteinExistence type="predicted"/>
<reference evidence="1 2" key="1">
    <citation type="journal article" date="2011" name="J. Bacteriol.">
        <title>Genome sequence of Helicobacter bizzozeronii strain CIII-1, an isolate from human gastric mucosa.</title>
        <authorList>
            <person name="Schott T."/>
            <person name="Rossi M."/>
            <person name="Hanninen M.L."/>
        </authorList>
    </citation>
    <scope>NUCLEOTIDE SEQUENCE [LARGE SCALE GENOMIC DNA]</scope>
    <source>
        <strain evidence="1 2">CIII-1</strain>
    </source>
</reference>
<dbReference type="KEGG" id="hbi:HBZC1_p0630"/>
<dbReference type="Gene3D" id="1.25.40.10">
    <property type="entry name" value="Tetratricopeptide repeat domain"/>
    <property type="match status" value="1"/>
</dbReference>
<evidence type="ECO:0008006" key="3">
    <source>
        <dbReference type="Google" id="ProtNLM"/>
    </source>
</evidence>
<dbReference type="AlphaFoldDB" id="F8KUK8"/>